<keyword evidence="6" id="KW-1185">Reference proteome</keyword>
<dbReference type="InterPro" id="IPR036390">
    <property type="entry name" value="WH_DNA-bd_sf"/>
</dbReference>
<reference evidence="5 6" key="1">
    <citation type="submission" date="2019-08" db="EMBL/GenBank/DDBJ databases">
        <title>Bacterial whole genome sequence for Glaciihabitans sp. CHu50b-6-2.</title>
        <authorList>
            <person name="Jin L."/>
        </authorList>
    </citation>
    <scope>NUCLEOTIDE SEQUENCE [LARGE SCALE GENOMIC DNA]</scope>
    <source>
        <strain evidence="5 6">CHu50b-6-2</strain>
    </source>
</reference>
<dbReference type="PROSITE" id="PS51118">
    <property type="entry name" value="HTH_HXLR"/>
    <property type="match status" value="1"/>
</dbReference>
<proteinExistence type="predicted"/>
<dbReference type="InterPro" id="IPR036388">
    <property type="entry name" value="WH-like_DNA-bd_sf"/>
</dbReference>
<comment type="caution">
    <text evidence="5">The sequence shown here is derived from an EMBL/GenBank/DDBJ whole genome shotgun (WGS) entry which is preliminary data.</text>
</comment>
<dbReference type="AlphaFoldDB" id="A0A5C8UQW0"/>
<dbReference type="PANTHER" id="PTHR33204:SF37">
    <property type="entry name" value="HTH-TYPE TRANSCRIPTIONAL REGULATOR YODB"/>
    <property type="match status" value="1"/>
</dbReference>
<dbReference type="InterPro" id="IPR002577">
    <property type="entry name" value="HTH_HxlR"/>
</dbReference>
<sequence>MAGEESTLAPPGHLAVTTPARSLRGDLFDPSCPTRQLLDRVGSKWTSMVVKVLSSTGVDEVRFAELKRRMPGISQKMLAQTLRSLERDSLVERRVEATSPPRVHYRLTTLGASLDEPLAVLREWAELHMYEVEQAGSAWDNRVAHTQLLSEQP</sequence>
<feature type="domain" description="HTH hxlR-type" evidence="4">
    <location>
        <begin position="32"/>
        <end position="133"/>
    </location>
</feature>
<evidence type="ECO:0000256" key="1">
    <source>
        <dbReference type="ARBA" id="ARBA00023015"/>
    </source>
</evidence>
<dbReference type="Pfam" id="PF01638">
    <property type="entry name" value="HxlR"/>
    <property type="match status" value="1"/>
</dbReference>
<keyword evidence="2" id="KW-0238">DNA-binding</keyword>
<organism evidence="5 6">
    <name type="scientific">Lacisediminihabitans profunda</name>
    <dbReference type="NCBI Taxonomy" id="2594790"/>
    <lineage>
        <taxon>Bacteria</taxon>
        <taxon>Bacillati</taxon>
        <taxon>Actinomycetota</taxon>
        <taxon>Actinomycetes</taxon>
        <taxon>Micrococcales</taxon>
        <taxon>Microbacteriaceae</taxon>
        <taxon>Lacisediminihabitans</taxon>
    </lineage>
</organism>
<evidence type="ECO:0000313" key="6">
    <source>
        <dbReference type="Proteomes" id="UP000321379"/>
    </source>
</evidence>
<protein>
    <submittedName>
        <fullName evidence="5">Helix-turn-helix transcriptional regulator</fullName>
    </submittedName>
</protein>
<dbReference type="Proteomes" id="UP000321379">
    <property type="component" value="Unassembled WGS sequence"/>
</dbReference>
<dbReference type="EMBL" id="VRMG01000006">
    <property type="protein sequence ID" value="TXN30589.1"/>
    <property type="molecule type" value="Genomic_DNA"/>
</dbReference>
<dbReference type="SUPFAM" id="SSF46785">
    <property type="entry name" value="Winged helix' DNA-binding domain"/>
    <property type="match status" value="1"/>
</dbReference>
<keyword evidence="1" id="KW-0805">Transcription regulation</keyword>
<dbReference type="GO" id="GO:0003677">
    <property type="term" value="F:DNA binding"/>
    <property type="evidence" value="ECO:0007669"/>
    <property type="project" value="UniProtKB-KW"/>
</dbReference>
<evidence type="ECO:0000259" key="4">
    <source>
        <dbReference type="PROSITE" id="PS51118"/>
    </source>
</evidence>
<accession>A0A5C8UQW0</accession>
<name>A0A5C8UQW0_9MICO</name>
<dbReference type="RefSeq" id="WP_147783271.1">
    <property type="nucleotide sequence ID" value="NZ_VRMG01000006.1"/>
</dbReference>
<dbReference type="PANTHER" id="PTHR33204">
    <property type="entry name" value="TRANSCRIPTIONAL REGULATOR, MARR FAMILY"/>
    <property type="match status" value="1"/>
</dbReference>
<gene>
    <name evidence="5" type="ORF">FVP33_08690</name>
</gene>
<dbReference type="Gene3D" id="1.10.10.10">
    <property type="entry name" value="Winged helix-like DNA-binding domain superfamily/Winged helix DNA-binding domain"/>
    <property type="match status" value="1"/>
</dbReference>
<evidence type="ECO:0000313" key="5">
    <source>
        <dbReference type="EMBL" id="TXN30589.1"/>
    </source>
</evidence>
<keyword evidence="3" id="KW-0804">Transcription</keyword>
<evidence type="ECO:0000256" key="3">
    <source>
        <dbReference type="ARBA" id="ARBA00023163"/>
    </source>
</evidence>
<evidence type="ECO:0000256" key="2">
    <source>
        <dbReference type="ARBA" id="ARBA00023125"/>
    </source>
</evidence>